<dbReference type="Pfam" id="PF18895">
    <property type="entry name" value="T4SS_pilin"/>
    <property type="match status" value="1"/>
</dbReference>
<reference evidence="2 3" key="1">
    <citation type="journal article" date="2016" name="Nat. Commun.">
        <title>Thousands of microbial genomes shed light on interconnected biogeochemical processes in an aquifer system.</title>
        <authorList>
            <person name="Anantharaman K."/>
            <person name="Brown C.T."/>
            <person name="Hug L.A."/>
            <person name="Sharon I."/>
            <person name="Castelle C.J."/>
            <person name="Probst A.J."/>
            <person name="Thomas B.C."/>
            <person name="Singh A."/>
            <person name="Wilkins M.J."/>
            <person name="Karaoz U."/>
            <person name="Brodie E.L."/>
            <person name="Williams K.H."/>
            <person name="Hubbard S.S."/>
            <person name="Banfield J.F."/>
        </authorList>
    </citation>
    <scope>NUCLEOTIDE SEQUENCE [LARGE SCALE GENOMIC DNA]</scope>
</reference>
<feature type="transmembrane region" description="Helical" evidence="1">
    <location>
        <begin position="15"/>
        <end position="36"/>
    </location>
</feature>
<organism evidence="2 3">
    <name type="scientific">Candidatus Ryanbacteria bacterium RIFCSPHIGHO2_01_45_13</name>
    <dbReference type="NCBI Taxonomy" id="1802112"/>
    <lineage>
        <taxon>Bacteria</taxon>
        <taxon>Candidatus Ryaniibacteriota</taxon>
    </lineage>
</organism>
<comment type="caution">
    <text evidence="2">The sequence shown here is derived from an EMBL/GenBank/DDBJ whole genome shotgun (WGS) entry which is preliminary data.</text>
</comment>
<evidence type="ECO:0000256" key="1">
    <source>
        <dbReference type="SAM" id="Phobius"/>
    </source>
</evidence>
<evidence type="ECO:0000313" key="2">
    <source>
        <dbReference type="EMBL" id="OGZ42489.1"/>
    </source>
</evidence>
<gene>
    <name evidence="2" type="ORF">A2W41_03860</name>
</gene>
<dbReference type="EMBL" id="MHNI01000018">
    <property type="protein sequence ID" value="OGZ42489.1"/>
    <property type="molecule type" value="Genomic_DNA"/>
</dbReference>
<keyword evidence="1" id="KW-1133">Transmembrane helix</keyword>
<feature type="transmembrane region" description="Helical" evidence="1">
    <location>
        <begin position="56"/>
        <end position="79"/>
    </location>
</feature>
<keyword evidence="1" id="KW-0472">Membrane</keyword>
<accession>A0A1G2FWN6</accession>
<dbReference type="AlphaFoldDB" id="A0A1G2FWN6"/>
<protein>
    <submittedName>
        <fullName evidence="2">Uncharacterized protein</fullName>
    </submittedName>
</protein>
<proteinExistence type="predicted"/>
<name>A0A1G2FWN6_9BACT</name>
<keyword evidence="1" id="KW-0812">Transmembrane</keyword>
<dbReference type="Proteomes" id="UP000176700">
    <property type="component" value="Unassembled WGS sequence"/>
</dbReference>
<evidence type="ECO:0000313" key="3">
    <source>
        <dbReference type="Proteomes" id="UP000176700"/>
    </source>
</evidence>
<sequence>MTTLERIIQKILDDIVAPFVTMLFILATLVFFWGLIQYLWNAENEEARKNGRKHMVWGIIGLLIMFVAGGIIELLCAFWETNCIF</sequence>
<dbReference type="InterPro" id="IPR043993">
    <property type="entry name" value="T4SS_pilin"/>
</dbReference>